<dbReference type="RefSeq" id="WP_203717802.1">
    <property type="nucleotide sequence ID" value="NZ_BONE01000074.1"/>
</dbReference>
<reference evidence="8 9" key="1">
    <citation type="submission" date="2021-01" db="EMBL/GenBank/DDBJ databases">
        <title>Whole genome shotgun sequence of Asanoa siamensis NBRC 107932.</title>
        <authorList>
            <person name="Komaki H."/>
            <person name="Tamura T."/>
        </authorList>
    </citation>
    <scope>NUCLEOTIDE SEQUENCE [LARGE SCALE GENOMIC DNA]</scope>
    <source>
        <strain evidence="8 9">NBRC 107932</strain>
    </source>
</reference>
<keyword evidence="3" id="KW-1003">Cell membrane</keyword>
<keyword evidence="4 7" id="KW-0812">Transmembrane</keyword>
<gene>
    <name evidence="8" type="ORF">Asi02nite_64590</name>
</gene>
<organism evidence="8 9">
    <name type="scientific">Asanoa siamensis</name>
    <dbReference type="NCBI Taxonomy" id="926357"/>
    <lineage>
        <taxon>Bacteria</taxon>
        <taxon>Bacillati</taxon>
        <taxon>Actinomycetota</taxon>
        <taxon>Actinomycetes</taxon>
        <taxon>Micromonosporales</taxon>
        <taxon>Micromonosporaceae</taxon>
        <taxon>Asanoa</taxon>
    </lineage>
</organism>
<comment type="caution">
    <text evidence="8">The sequence shown here is derived from an EMBL/GenBank/DDBJ whole genome shotgun (WGS) entry which is preliminary data.</text>
</comment>
<keyword evidence="5 7" id="KW-1133">Transmembrane helix</keyword>
<name>A0ABQ4D099_9ACTN</name>
<comment type="subcellular location">
    <subcellularLocation>
        <location evidence="1">Cell membrane</location>
        <topology evidence="1">Multi-pass membrane protein</topology>
    </subcellularLocation>
</comment>
<sequence>MTTVNETEALAPVETEEREVDWAWVAAGVVLVLALAWLTRYLDKNVPTWLADTSLSRVAKSVEYPVYAIAIGLVGNAVLSLTGVRDRLAPAFRTEFFIKTGLVLLGVSINLSLLVTAAGPAIVQAILLISGVFLFTWWLGGRLGLDDKLRALLASAVSICGVSAAIAAAGAVRARREQLAYAASLVILFALPSIFLLPWLADVFGLSDAVAGAWIGGNIDTTAAVTAAGTLAGEDALKIATIVKVTQNALIGIVAVALTAWFAFKVERTADAERPGIGELWRRFPKFVLGFIAASVIGTWFANSVSAADNSAAQAVATNFRTWFLILAFVSIGLEFRLTALREAGWRPIAVFASATVVNIGLALALAALLFANFTV</sequence>
<evidence type="ECO:0000256" key="6">
    <source>
        <dbReference type="ARBA" id="ARBA00023136"/>
    </source>
</evidence>
<feature type="transmembrane region" description="Helical" evidence="7">
    <location>
        <begin position="152"/>
        <end position="172"/>
    </location>
</feature>
<feature type="transmembrane region" description="Helical" evidence="7">
    <location>
        <begin position="22"/>
        <end position="43"/>
    </location>
</feature>
<keyword evidence="6 7" id="KW-0472">Membrane</keyword>
<keyword evidence="9" id="KW-1185">Reference proteome</keyword>
<dbReference type="PANTHER" id="PTHR30106:SF1">
    <property type="entry name" value="UPF0324 MEMBRANE PROTEIN FN0533"/>
    <property type="match status" value="1"/>
</dbReference>
<feature type="transmembrane region" description="Helical" evidence="7">
    <location>
        <begin position="179"/>
        <end position="201"/>
    </location>
</feature>
<protein>
    <recommendedName>
        <fullName evidence="10">Integral membrane protein (TIGR00698 family)</fullName>
    </recommendedName>
</protein>
<feature type="transmembrane region" description="Helical" evidence="7">
    <location>
        <begin position="245"/>
        <end position="264"/>
    </location>
</feature>
<evidence type="ECO:0000256" key="2">
    <source>
        <dbReference type="ARBA" id="ARBA00007977"/>
    </source>
</evidence>
<evidence type="ECO:0000256" key="3">
    <source>
        <dbReference type="ARBA" id="ARBA00022475"/>
    </source>
</evidence>
<feature type="transmembrane region" description="Helical" evidence="7">
    <location>
        <begin position="96"/>
        <end position="115"/>
    </location>
</feature>
<proteinExistence type="inferred from homology"/>
<evidence type="ECO:0000313" key="9">
    <source>
        <dbReference type="Proteomes" id="UP000604117"/>
    </source>
</evidence>
<evidence type="ECO:0000256" key="7">
    <source>
        <dbReference type="SAM" id="Phobius"/>
    </source>
</evidence>
<dbReference type="Proteomes" id="UP000604117">
    <property type="component" value="Unassembled WGS sequence"/>
</dbReference>
<feature type="transmembrane region" description="Helical" evidence="7">
    <location>
        <begin position="64"/>
        <end position="84"/>
    </location>
</feature>
<evidence type="ECO:0008006" key="10">
    <source>
        <dbReference type="Google" id="ProtNLM"/>
    </source>
</evidence>
<comment type="similarity">
    <text evidence="2">Belongs to the UPF0324 family.</text>
</comment>
<evidence type="ECO:0000256" key="1">
    <source>
        <dbReference type="ARBA" id="ARBA00004651"/>
    </source>
</evidence>
<evidence type="ECO:0000313" key="8">
    <source>
        <dbReference type="EMBL" id="GIF76941.1"/>
    </source>
</evidence>
<feature type="transmembrane region" description="Helical" evidence="7">
    <location>
        <begin position="122"/>
        <end position="140"/>
    </location>
</feature>
<dbReference type="EMBL" id="BONE01000074">
    <property type="protein sequence ID" value="GIF76941.1"/>
    <property type="molecule type" value="Genomic_DNA"/>
</dbReference>
<dbReference type="InterPro" id="IPR018383">
    <property type="entry name" value="UPF0324_pro"/>
</dbReference>
<dbReference type="PANTHER" id="PTHR30106">
    <property type="entry name" value="INNER MEMBRANE PROTEIN YEIH-RELATED"/>
    <property type="match status" value="1"/>
</dbReference>
<feature type="transmembrane region" description="Helical" evidence="7">
    <location>
        <begin position="322"/>
        <end position="338"/>
    </location>
</feature>
<evidence type="ECO:0000256" key="4">
    <source>
        <dbReference type="ARBA" id="ARBA00022692"/>
    </source>
</evidence>
<accession>A0ABQ4D099</accession>
<evidence type="ECO:0000256" key="5">
    <source>
        <dbReference type="ARBA" id="ARBA00022989"/>
    </source>
</evidence>
<dbReference type="Pfam" id="PF03601">
    <property type="entry name" value="Cons_hypoth698"/>
    <property type="match status" value="1"/>
</dbReference>
<feature type="transmembrane region" description="Helical" evidence="7">
    <location>
        <begin position="284"/>
        <end position="302"/>
    </location>
</feature>
<feature type="transmembrane region" description="Helical" evidence="7">
    <location>
        <begin position="350"/>
        <end position="372"/>
    </location>
</feature>